<keyword evidence="2" id="KW-0106">Calcium</keyword>
<accession>A0ABY9YKZ9</accession>
<evidence type="ECO:0000256" key="1">
    <source>
        <dbReference type="ARBA" id="ARBA00022723"/>
    </source>
</evidence>
<dbReference type="InterPro" id="IPR008707">
    <property type="entry name" value="B-propeller_PilY1"/>
</dbReference>
<gene>
    <name evidence="5" type="ORF">PDM29_14480</name>
</gene>
<feature type="region of interest" description="Disordered" evidence="3">
    <location>
        <begin position="148"/>
        <end position="175"/>
    </location>
</feature>
<sequence>MASQKKKWLAAASAGVLIAGGWVTYSLLAKQGQGTLWQAPLNIQSGATPAFLMALDDSGSMLWELLNNTRDGVYSWQSSSSNGRRIGFYNTAGNPYGYGEGTQYHYHTPSYGRDNNNAIPPLDAFGFVRSPDINTAYFDPRENYPDWKTGSADNPSFKTINPKSAPVDPRPSNSHKFINLTQDLTTRETRTGTNWNFRVLTGMVIPVDTVIRSETCGASTSNSTTRDQPTGFSRVTRQFTANVSGGCQTNFAYFPATFFLKTKMPADYGYLDDKITEVTRPTGGYPGTLYKYEIRLENFNNDTAKYNAAMQNFANWYSFYRTRREALIGSATNSLHEVDNLRVGWFRINGRSQATMYDLSDEAQKVQLLSNITANMRADGSTPNRSAANYLGQQFQRAKTSRDPNPPVLLSCQKNAGMLFTDGYINEEGNKTRMRNLVAPYYDNSLVAGLEANAVPVPKECPDGKLDCKTSLHMNFYGVTLGTQGDQFGVTYVPNPTRPWELTPNPYEVPPRFGTTTVDLQPGAVDEIWEAVLYSHGEMVNATRASDITAAMRRIISNVSKGQSPSGTRSLTGARIGKGSLSVEPFYEATNNGTDWYSKLNAFKLSVDPATRAIVSEQAWEASAKMPSPTARNVWFWRDGAQLQFNATNVSLDNLCSKPTGLYNNMRLCGGLSSLGDNTKAVSYLLGNASNEVRNGGNLRDRTTVLGDIINSTPLLTSPTDDYGYRTLGSLGTSYVEYLQSKRDSGRYMVYAGANDGMLHAFDGGMGSDGVQDSSGGTEVFGYIPSTSIGHMGNLLFPYDSSAEQDSAFDHRYFVDGPVVVGDTYDGSAWGTTLVGTAGAGGRSVFALDVTDPTTYGSANLLWELNDFDAQLDEVVRNNIGHVLGKPVIVPVKSSGGEVSFKAIFGNGVESKSGKAALFVVDLVRDRTPTVTTYVVEETGQNLPAGRNGLGNLVVVDRWGGTGNAQNVRGRDGFADTVYAADQKGAIWKFDLRGTDAPTKPLFTTKTHTDTDGLTYRQPITGGMTAASGPSGGVMLFFGTGSFSYLEDRNDESIQGLYAFNDTSDTLPAGTVIPTYTAANLRQITVTTTNDVRKVTLGDPPTDSRGWTVILPAGERFIANPTLTSGIVFMPTYLPTRDAEAQGCNVDGSNWLFGLVANSGDAGLSQVRQGTPDGDSPGAGTAGVPLATGGNAPVKDVTTAVVPRLGAPDMEEGSDPPAAPGAACMMQVSVAGAPPMYLPYPCGRQSWRQIR</sequence>
<evidence type="ECO:0000313" key="5">
    <source>
        <dbReference type="EMBL" id="WNH51553.1"/>
    </source>
</evidence>
<dbReference type="Proteomes" id="UP001302072">
    <property type="component" value="Chromosome"/>
</dbReference>
<proteinExistence type="predicted"/>
<feature type="domain" description="PilY1 beta-propeller" evidence="4">
    <location>
        <begin position="706"/>
        <end position="1091"/>
    </location>
</feature>
<dbReference type="RefSeq" id="WP_311190793.1">
    <property type="nucleotide sequence ID" value="NZ_CP115541.1"/>
</dbReference>
<feature type="region of interest" description="Disordered" evidence="3">
    <location>
        <begin position="1165"/>
        <end position="1192"/>
    </location>
</feature>
<evidence type="ECO:0000313" key="6">
    <source>
        <dbReference type="Proteomes" id="UP001302072"/>
    </source>
</evidence>
<evidence type="ECO:0000259" key="4">
    <source>
        <dbReference type="Pfam" id="PF05567"/>
    </source>
</evidence>
<evidence type="ECO:0000256" key="2">
    <source>
        <dbReference type="ARBA" id="ARBA00022837"/>
    </source>
</evidence>
<name>A0ABY9YKZ9_9GAMM</name>
<dbReference type="EMBL" id="CP115541">
    <property type="protein sequence ID" value="WNH51553.1"/>
    <property type="molecule type" value="Genomic_DNA"/>
</dbReference>
<dbReference type="Pfam" id="PF05567">
    <property type="entry name" value="T4P_PilY1"/>
    <property type="match status" value="1"/>
</dbReference>
<keyword evidence="1" id="KW-0479">Metal-binding</keyword>
<protein>
    <submittedName>
        <fullName evidence="5">PilC/PilY family type IV pilus protein</fullName>
    </submittedName>
</protein>
<feature type="compositionally biased region" description="Polar residues" evidence="3">
    <location>
        <begin position="151"/>
        <end position="162"/>
    </location>
</feature>
<evidence type="ECO:0000256" key="3">
    <source>
        <dbReference type="SAM" id="MobiDB-lite"/>
    </source>
</evidence>
<organism evidence="5 6">
    <name type="scientific">Stenotrophomonas oahuensis</name>
    <dbReference type="NCBI Taxonomy" id="3003271"/>
    <lineage>
        <taxon>Bacteria</taxon>
        <taxon>Pseudomonadati</taxon>
        <taxon>Pseudomonadota</taxon>
        <taxon>Gammaproteobacteria</taxon>
        <taxon>Lysobacterales</taxon>
        <taxon>Lysobacteraceae</taxon>
        <taxon>Stenotrophomonas</taxon>
    </lineage>
</organism>
<reference evidence="5 6" key="1">
    <citation type="submission" date="2022-12" db="EMBL/GenBank/DDBJ databases">
        <title>Two new species, Stenotrophomonas aracearum and Stenotrophomonas oahuensis, isolated from Anthurium (Araceae family) in Hawaii.</title>
        <authorList>
            <person name="Chunag S.C."/>
            <person name="Dobhal S."/>
            <person name="Alvarez A."/>
            <person name="Arif M."/>
        </authorList>
    </citation>
    <scope>NUCLEOTIDE SEQUENCE [LARGE SCALE GENOMIC DNA]</scope>
    <source>
        <strain evidence="5 6">A5586</strain>
    </source>
</reference>
<keyword evidence="6" id="KW-1185">Reference proteome</keyword>